<dbReference type="InParanoid" id="A0A165HL00"/>
<proteinExistence type="predicted"/>
<feature type="region of interest" description="Disordered" evidence="1">
    <location>
        <begin position="1"/>
        <end position="108"/>
    </location>
</feature>
<feature type="region of interest" description="Disordered" evidence="1">
    <location>
        <begin position="555"/>
        <end position="703"/>
    </location>
</feature>
<feature type="compositionally biased region" description="Basic and acidic residues" evidence="1">
    <location>
        <begin position="302"/>
        <end position="319"/>
    </location>
</feature>
<feature type="compositionally biased region" description="Basic and acidic residues" evidence="1">
    <location>
        <begin position="210"/>
        <end position="220"/>
    </location>
</feature>
<dbReference type="GeneID" id="63818419"/>
<dbReference type="AlphaFoldDB" id="A0A165HL00"/>
<organism evidence="2 3">
    <name type="scientific">Laetiporus sulphureus 93-53</name>
    <dbReference type="NCBI Taxonomy" id="1314785"/>
    <lineage>
        <taxon>Eukaryota</taxon>
        <taxon>Fungi</taxon>
        <taxon>Dikarya</taxon>
        <taxon>Basidiomycota</taxon>
        <taxon>Agaricomycotina</taxon>
        <taxon>Agaricomycetes</taxon>
        <taxon>Polyporales</taxon>
        <taxon>Laetiporus</taxon>
    </lineage>
</organism>
<gene>
    <name evidence="2" type="ORF">LAESUDRAFT_155894</name>
</gene>
<feature type="compositionally biased region" description="Polar residues" evidence="1">
    <location>
        <begin position="24"/>
        <end position="35"/>
    </location>
</feature>
<feature type="compositionally biased region" description="Polar residues" evidence="1">
    <location>
        <begin position="167"/>
        <end position="177"/>
    </location>
</feature>
<feature type="region of interest" description="Disordered" evidence="1">
    <location>
        <begin position="740"/>
        <end position="759"/>
    </location>
</feature>
<feature type="compositionally biased region" description="Basic residues" evidence="1">
    <location>
        <begin position="1"/>
        <end position="10"/>
    </location>
</feature>
<feature type="compositionally biased region" description="Basic and acidic residues" evidence="1">
    <location>
        <begin position="586"/>
        <end position="605"/>
    </location>
</feature>
<feature type="region of interest" description="Disordered" evidence="1">
    <location>
        <begin position="154"/>
        <end position="332"/>
    </location>
</feature>
<keyword evidence="3" id="KW-1185">Reference proteome</keyword>
<name>A0A165HL00_9APHY</name>
<evidence type="ECO:0000313" key="2">
    <source>
        <dbReference type="EMBL" id="KZT11867.1"/>
    </source>
</evidence>
<feature type="compositionally biased region" description="Basic and acidic residues" evidence="1">
    <location>
        <begin position="65"/>
        <end position="75"/>
    </location>
</feature>
<reference evidence="2 3" key="1">
    <citation type="journal article" date="2016" name="Mol. Biol. Evol.">
        <title>Comparative Genomics of Early-Diverging Mushroom-Forming Fungi Provides Insights into the Origins of Lignocellulose Decay Capabilities.</title>
        <authorList>
            <person name="Nagy L.G."/>
            <person name="Riley R."/>
            <person name="Tritt A."/>
            <person name="Adam C."/>
            <person name="Daum C."/>
            <person name="Floudas D."/>
            <person name="Sun H."/>
            <person name="Yadav J.S."/>
            <person name="Pangilinan J."/>
            <person name="Larsson K.H."/>
            <person name="Matsuura K."/>
            <person name="Barry K."/>
            <person name="Labutti K."/>
            <person name="Kuo R."/>
            <person name="Ohm R.A."/>
            <person name="Bhattacharya S.S."/>
            <person name="Shirouzu T."/>
            <person name="Yoshinaga Y."/>
            <person name="Martin F.M."/>
            <person name="Grigoriev I.V."/>
            <person name="Hibbett D.S."/>
        </authorList>
    </citation>
    <scope>NUCLEOTIDE SEQUENCE [LARGE SCALE GENOMIC DNA]</scope>
    <source>
        <strain evidence="2 3">93-53</strain>
    </source>
</reference>
<feature type="compositionally biased region" description="Basic and acidic residues" evidence="1">
    <location>
        <begin position="97"/>
        <end position="108"/>
    </location>
</feature>
<feature type="compositionally biased region" description="Polar residues" evidence="1">
    <location>
        <begin position="184"/>
        <end position="200"/>
    </location>
</feature>
<sequence length="929" mass="101848">MTLNGRRHRPTPSGSDTERETKRLSTQSKSSSEDQAATPPTGYTQSHLSSMRERRGLSPPPSPAREPRPLRDRIRGASPDPSTRTPYKRLSATKSTYEGRSHTETTGKRDVAAAALAALESLRRDPIGTRTRQLVSRQSREQDLEIKSAHGKIHGLQTIPPPRSERYSGTAQESPTRSRVAAISQLSPQRTGTTRTSTARDLTRHPTRWQSEDLSTRVDESEGPLTNGTNAVSPGRRLGHKVGTSESHISPSSWRTLTSDRLRTAGSTRQRNVGEDPFVNGTASSATAMRRTKSTGPPTAEAVDRELPTAQTRSRERVVEGFGPPSAPRTERTPLTSLQKYKERNSFSAGLLPRPGTSMAALHHDNPDYVPPRTAPSRLRTYRSTYTLADREKIATPHTQHEFARISAELAYASPLTMQRSTSGSSTSGHDSHSEHRRLMLEALSMFESHLSRLPPMGQTTTNTIPELFQSAQHLVHSLDMLNGMLKLDTTKALEAQIEAEIADGNEEVDLAELWRSVGADYRESLRISDEVVRSMTDFLLGAGKVLREASTLQGQQQHLRTVSLDEDAPRRSALDASLPTPSARSSEDAKSRVTRRSWEAREQTEQVTRLSSRSREPSRVRAASPVMRGSAASSSEGRSVAGAVGEHTPQTVRNGSQLTHSSSVRRLLSTREQRAAPQLAPISTSLGHQTSSSYQYEPSPTPLTRISRSMVIERPRTSASVLAKPSLATLPSESLLSRHQSITDTSNRRKISSSSNMTIRADPSTFSSVLKPSNATTAVTTATVSAQTSPADIDAPYPYNDESPSERRPARSVVNGTTPGRLPSRSVSTLNGLQQREPGWLHAMLDSPHPDEEEPVTRLAPAAPISGSETRRTLGLRPRTSMEREYNEFGVLENGRNTIGSRRASATASMLSLASRERRKTVTEVFQR</sequence>
<dbReference type="STRING" id="1314785.A0A165HL00"/>
<evidence type="ECO:0000313" key="3">
    <source>
        <dbReference type="Proteomes" id="UP000076871"/>
    </source>
</evidence>
<evidence type="ECO:0000256" key="1">
    <source>
        <dbReference type="SAM" id="MobiDB-lite"/>
    </source>
</evidence>
<feature type="region of interest" description="Disordered" evidence="1">
    <location>
        <begin position="784"/>
        <end position="829"/>
    </location>
</feature>
<feature type="compositionally biased region" description="Polar residues" evidence="1">
    <location>
        <begin position="682"/>
        <end position="703"/>
    </location>
</feature>
<feature type="compositionally biased region" description="Polar residues" evidence="1">
    <location>
        <begin position="244"/>
        <end position="257"/>
    </location>
</feature>
<dbReference type="EMBL" id="KV427606">
    <property type="protein sequence ID" value="KZT11867.1"/>
    <property type="molecule type" value="Genomic_DNA"/>
</dbReference>
<feature type="region of interest" description="Disordered" evidence="1">
    <location>
        <begin position="843"/>
        <end position="873"/>
    </location>
</feature>
<feature type="compositionally biased region" description="Polar residues" evidence="1">
    <location>
        <begin position="649"/>
        <end position="665"/>
    </location>
</feature>
<accession>A0A165HL00</accession>
<feature type="compositionally biased region" description="Low complexity" evidence="1">
    <location>
        <begin position="629"/>
        <end position="646"/>
    </location>
</feature>
<dbReference type="Proteomes" id="UP000076871">
    <property type="component" value="Unassembled WGS sequence"/>
</dbReference>
<dbReference type="RefSeq" id="XP_040769515.1">
    <property type="nucleotide sequence ID" value="XM_040901387.1"/>
</dbReference>
<dbReference type="OrthoDB" id="3358078at2759"/>
<protein>
    <submittedName>
        <fullName evidence="2">Uncharacterized protein</fullName>
    </submittedName>
</protein>